<dbReference type="SUPFAM" id="SSF48403">
    <property type="entry name" value="Ankyrin repeat"/>
    <property type="match status" value="1"/>
</dbReference>
<dbReference type="OrthoDB" id="194358at2759"/>
<dbReference type="InterPro" id="IPR002110">
    <property type="entry name" value="Ankyrin_rpt"/>
</dbReference>
<feature type="repeat" description="ANK" evidence="3">
    <location>
        <begin position="188"/>
        <end position="220"/>
    </location>
</feature>
<gene>
    <name evidence="5" type="ORF">MVEN_02131100</name>
</gene>
<name>A0A8H6X9H6_9AGAR</name>
<dbReference type="PROSITE" id="PS50088">
    <property type="entry name" value="ANK_REPEAT"/>
    <property type="match status" value="4"/>
</dbReference>
<evidence type="ECO:0000256" key="3">
    <source>
        <dbReference type="PROSITE-ProRule" id="PRU00023"/>
    </source>
</evidence>
<dbReference type="SUPFAM" id="SSF81383">
    <property type="entry name" value="F-box domain"/>
    <property type="match status" value="1"/>
</dbReference>
<dbReference type="Gene3D" id="1.25.40.20">
    <property type="entry name" value="Ankyrin repeat-containing domain"/>
    <property type="match status" value="1"/>
</dbReference>
<dbReference type="PANTHER" id="PTHR24198">
    <property type="entry name" value="ANKYRIN REPEAT AND PROTEIN KINASE DOMAIN-CONTAINING PROTEIN"/>
    <property type="match status" value="1"/>
</dbReference>
<dbReference type="InterPro" id="IPR036047">
    <property type="entry name" value="F-box-like_dom_sf"/>
</dbReference>
<keyword evidence="1" id="KW-0677">Repeat</keyword>
<dbReference type="InterPro" id="IPR036770">
    <property type="entry name" value="Ankyrin_rpt-contain_sf"/>
</dbReference>
<keyword evidence="6" id="KW-1185">Reference proteome</keyword>
<proteinExistence type="predicted"/>
<protein>
    <recommendedName>
        <fullName evidence="4">F-box domain-containing protein</fullName>
    </recommendedName>
</protein>
<feature type="repeat" description="ANK" evidence="3">
    <location>
        <begin position="120"/>
        <end position="148"/>
    </location>
</feature>
<comment type="caution">
    <text evidence="5">The sequence shown here is derived from an EMBL/GenBank/DDBJ whole genome shotgun (WGS) entry which is preliminary data.</text>
</comment>
<dbReference type="PROSITE" id="PS50181">
    <property type="entry name" value="FBOX"/>
    <property type="match status" value="1"/>
</dbReference>
<dbReference type="PROSITE" id="PS50297">
    <property type="entry name" value="ANK_REP_REGION"/>
    <property type="match status" value="4"/>
</dbReference>
<evidence type="ECO:0000256" key="2">
    <source>
        <dbReference type="ARBA" id="ARBA00023043"/>
    </source>
</evidence>
<keyword evidence="2 3" id="KW-0040">ANK repeat</keyword>
<organism evidence="5 6">
    <name type="scientific">Mycena venus</name>
    <dbReference type="NCBI Taxonomy" id="2733690"/>
    <lineage>
        <taxon>Eukaryota</taxon>
        <taxon>Fungi</taxon>
        <taxon>Dikarya</taxon>
        <taxon>Basidiomycota</taxon>
        <taxon>Agaricomycotina</taxon>
        <taxon>Agaricomycetes</taxon>
        <taxon>Agaricomycetidae</taxon>
        <taxon>Agaricales</taxon>
        <taxon>Marasmiineae</taxon>
        <taxon>Mycenaceae</taxon>
        <taxon>Mycena</taxon>
    </lineage>
</organism>
<dbReference type="SMART" id="SM00248">
    <property type="entry name" value="ANK"/>
    <property type="match status" value="4"/>
</dbReference>
<evidence type="ECO:0000313" key="6">
    <source>
        <dbReference type="Proteomes" id="UP000620124"/>
    </source>
</evidence>
<feature type="repeat" description="ANK" evidence="3">
    <location>
        <begin position="156"/>
        <end position="188"/>
    </location>
</feature>
<feature type="repeat" description="ANK" evidence="3">
    <location>
        <begin position="86"/>
        <end position="111"/>
    </location>
</feature>
<dbReference type="PANTHER" id="PTHR24198:SF165">
    <property type="entry name" value="ANKYRIN REPEAT-CONTAINING PROTEIN-RELATED"/>
    <property type="match status" value="1"/>
</dbReference>
<accession>A0A8H6X9H6</accession>
<evidence type="ECO:0000259" key="4">
    <source>
        <dbReference type="PROSITE" id="PS50181"/>
    </source>
</evidence>
<sequence>MDYFEDIPPELLPSISQYLSIDTLNALVLTCRRLHTILQPELEARITPENGWRILLWAAAAKPHVVAKLLSPPHSISPGTIREYGFNDTPLHIAAETGSIECAELLLRAGAYPSDNCGQEGFSPLHLATINNDVEMAELLLDYRAIIDDTFGGDGFSENALHRACASGHLALATLLLDRGANLEYHGHYGTPLGFAVRNGRADIVDLLLARGADASVTVSLYPLLDGSPPYPRDANLLYVAMDLRHPSYMLRHQRVNPGKPVPKWDGLPLSQGKKYMLTTLMAQGASKDATMATISNHLRAMAEAAGRPEKEFLDIVKRMLKEAENAMTDPSFMGSK</sequence>
<dbReference type="CDD" id="cd09917">
    <property type="entry name" value="F-box_SF"/>
    <property type="match status" value="1"/>
</dbReference>
<dbReference type="EMBL" id="JACAZI010000022">
    <property type="protein sequence ID" value="KAF7336947.1"/>
    <property type="molecule type" value="Genomic_DNA"/>
</dbReference>
<reference evidence="5" key="1">
    <citation type="submission" date="2020-05" db="EMBL/GenBank/DDBJ databases">
        <title>Mycena genomes resolve the evolution of fungal bioluminescence.</title>
        <authorList>
            <person name="Tsai I.J."/>
        </authorList>
    </citation>
    <scope>NUCLEOTIDE SEQUENCE</scope>
    <source>
        <strain evidence="5">CCC161011</strain>
    </source>
</reference>
<evidence type="ECO:0000313" key="5">
    <source>
        <dbReference type="EMBL" id="KAF7336947.1"/>
    </source>
</evidence>
<evidence type="ECO:0000256" key="1">
    <source>
        <dbReference type="ARBA" id="ARBA00022737"/>
    </source>
</evidence>
<dbReference type="PRINTS" id="PR01415">
    <property type="entry name" value="ANKYRIN"/>
</dbReference>
<dbReference type="Pfam" id="PF12796">
    <property type="entry name" value="Ank_2"/>
    <property type="match status" value="2"/>
</dbReference>
<feature type="domain" description="F-box" evidence="4">
    <location>
        <begin position="1"/>
        <end position="55"/>
    </location>
</feature>
<dbReference type="InterPro" id="IPR001810">
    <property type="entry name" value="F-box_dom"/>
</dbReference>
<dbReference type="AlphaFoldDB" id="A0A8H6X9H6"/>
<dbReference type="Proteomes" id="UP000620124">
    <property type="component" value="Unassembled WGS sequence"/>
</dbReference>